<dbReference type="GO" id="GO:0030288">
    <property type="term" value="C:outer membrane-bounded periplasmic space"/>
    <property type="evidence" value="ECO:0007669"/>
    <property type="project" value="InterPro"/>
</dbReference>
<evidence type="ECO:0000256" key="4">
    <source>
        <dbReference type="ARBA" id="ARBA00022764"/>
    </source>
</evidence>
<keyword evidence="4" id="KW-0574">Periplasm</keyword>
<dbReference type="Pfam" id="PF00345">
    <property type="entry name" value="PapD_N"/>
    <property type="match status" value="1"/>
</dbReference>
<evidence type="ECO:0000256" key="3">
    <source>
        <dbReference type="ARBA" id="ARBA00022729"/>
    </source>
</evidence>
<dbReference type="SUPFAM" id="SSF49584">
    <property type="entry name" value="Periplasmic chaperone C-domain"/>
    <property type="match status" value="1"/>
</dbReference>
<dbReference type="Gene3D" id="2.60.40.10">
    <property type="entry name" value="Immunoglobulins"/>
    <property type="match status" value="2"/>
</dbReference>
<dbReference type="InterPro" id="IPR016148">
    <property type="entry name" value="Pili_assmbl_chaperone_C"/>
</dbReference>
<dbReference type="InterPro" id="IPR036316">
    <property type="entry name" value="Pili_assmbl_chap_C_dom_sf"/>
</dbReference>
<evidence type="ECO:0000313" key="9">
    <source>
        <dbReference type="Proteomes" id="UP000009336"/>
    </source>
</evidence>
<dbReference type="EMBL" id="AKKL01000022">
    <property type="protein sequence ID" value="EKT62035.1"/>
    <property type="molecule type" value="Genomic_DNA"/>
</dbReference>
<dbReference type="InterPro" id="IPR050643">
    <property type="entry name" value="Periplasmic_pilus_chap"/>
</dbReference>
<comment type="subcellular location">
    <subcellularLocation>
        <location evidence="1">Periplasm</location>
    </subcellularLocation>
</comment>
<evidence type="ECO:0000259" key="6">
    <source>
        <dbReference type="Pfam" id="PF00345"/>
    </source>
</evidence>
<protein>
    <submittedName>
        <fullName evidence="8">Putative fimbrial chaperone</fullName>
    </submittedName>
</protein>
<organism evidence="8 9">
    <name type="scientific">Providencia burhodogranariea DSM 19968</name>
    <dbReference type="NCBI Taxonomy" id="1141662"/>
    <lineage>
        <taxon>Bacteria</taxon>
        <taxon>Pseudomonadati</taxon>
        <taxon>Pseudomonadota</taxon>
        <taxon>Gammaproteobacteria</taxon>
        <taxon>Enterobacterales</taxon>
        <taxon>Morganellaceae</taxon>
        <taxon>Providencia</taxon>
    </lineage>
</organism>
<dbReference type="PRINTS" id="PR00969">
    <property type="entry name" value="CHAPERONPILI"/>
</dbReference>
<evidence type="ECO:0000259" key="7">
    <source>
        <dbReference type="Pfam" id="PF02753"/>
    </source>
</evidence>
<dbReference type="SUPFAM" id="SSF49354">
    <property type="entry name" value="PapD-like"/>
    <property type="match status" value="1"/>
</dbReference>
<feature type="domain" description="Pili assembly chaperone C-terminal" evidence="7">
    <location>
        <begin position="178"/>
        <end position="236"/>
    </location>
</feature>
<comment type="caution">
    <text evidence="8">The sequence shown here is derived from an EMBL/GenBank/DDBJ whole genome shotgun (WGS) entry which is preliminary data.</text>
</comment>
<dbReference type="InterPro" id="IPR001829">
    <property type="entry name" value="Pili_assmbl_chaperone_bac"/>
</dbReference>
<dbReference type="InterPro" id="IPR013783">
    <property type="entry name" value="Ig-like_fold"/>
</dbReference>
<evidence type="ECO:0000256" key="2">
    <source>
        <dbReference type="ARBA" id="ARBA00007399"/>
    </source>
</evidence>
<dbReference type="STRING" id="1141662.OOA_09091"/>
<dbReference type="GO" id="GO:0071555">
    <property type="term" value="P:cell wall organization"/>
    <property type="evidence" value="ECO:0007669"/>
    <property type="project" value="InterPro"/>
</dbReference>
<dbReference type="PANTHER" id="PTHR30251:SF2">
    <property type="entry name" value="FIMBRIAL CHAPERONE YADV-RELATED"/>
    <property type="match status" value="1"/>
</dbReference>
<comment type="similarity">
    <text evidence="2">Belongs to the periplasmic pilus chaperone family.</text>
</comment>
<dbReference type="HOGENOM" id="CLU_070768_2_2_6"/>
<dbReference type="InterPro" id="IPR016147">
    <property type="entry name" value="Pili_assmbl_chaperone_N"/>
</dbReference>
<keyword evidence="9" id="KW-1185">Reference proteome</keyword>
<feature type="domain" description="Pili assembly chaperone N-terminal" evidence="6">
    <location>
        <begin position="29"/>
        <end position="156"/>
    </location>
</feature>
<accession>K8X0P5</accession>
<dbReference type="PATRIC" id="fig|1141662.3.peg.1841"/>
<proteinExistence type="inferred from homology"/>
<keyword evidence="5" id="KW-0143">Chaperone</keyword>
<keyword evidence="3" id="KW-0732">Signal</keyword>
<reference evidence="8 9" key="1">
    <citation type="journal article" date="2012" name="BMC Genomics">
        <title>Comparative genomics of bacteria in the genus Providencia isolated from wild Drosophila melanogaster.</title>
        <authorList>
            <person name="Galac M.R."/>
            <person name="Lazzaro B.P."/>
        </authorList>
    </citation>
    <scope>NUCLEOTIDE SEQUENCE [LARGE SCALE GENOMIC DNA]</scope>
    <source>
        <strain evidence="8 9">DSM 19968</strain>
    </source>
</reference>
<dbReference type="Pfam" id="PF02753">
    <property type="entry name" value="PapD_C"/>
    <property type="match status" value="1"/>
</dbReference>
<dbReference type="RefSeq" id="WP_008911834.1">
    <property type="nucleotide sequence ID" value="NZ_KB233222.1"/>
</dbReference>
<name>K8X0P5_9GAMM</name>
<dbReference type="eggNOG" id="COG3121">
    <property type="taxonomic scope" value="Bacteria"/>
</dbReference>
<dbReference type="InterPro" id="IPR008962">
    <property type="entry name" value="PapD-like_sf"/>
</dbReference>
<gene>
    <name evidence="8" type="ORF">OOA_09091</name>
</gene>
<evidence type="ECO:0000256" key="1">
    <source>
        <dbReference type="ARBA" id="ARBA00004418"/>
    </source>
</evidence>
<evidence type="ECO:0000256" key="5">
    <source>
        <dbReference type="ARBA" id="ARBA00023186"/>
    </source>
</evidence>
<sequence>MIKRNSIVLPMLLAWGVIFLTAVSQAEGGLSLSQTRVVFDGKAKSAKVTLNNQSDRVYLVNSRVLATPDGSAKQTEALPFIVTPPLFRLEKQSRNTILISRNDTSVLPAGRESIFYLSFLAIPSVKKNGEAEDGMTTQVSFGIRTVIKLFYRPSGLEMPVSAAPEKLTFVQQGSQLKVTNPTPYYLTLAQLQLDGQPVNVREQGAMISPFSSQSYQVKGPANEINWSVINDYGGLSETFHWTR</sequence>
<dbReference type="PANTHER" id="PTHR30251">
    <property type="entry name" value="PILUS ASSEMBLY CHAPERONE"/>
    <property type="match status" value="1"/>
</dbReference>
<evidence type="ECO:0000313" key="8">
    <source>
        <dbReference type="EMBL" id="EKT62035.1"/>
    </source>
</evidence>
<dbReference type="AlphaFoldDB" id="K8X0P5"/>
<dbReference type="Proteomes" id="UP000009336">
    <property type="component" value="Unassembled WGS sequence"/>
</dbReference>
<dbReference type="OrthoDB" id="6464870at2"/>